<comment type="caution">
    <text evidence="13">The sequence shown here is derived from an EMBL/GenBank/DDBJ whole genome shotgun (WGS) entry which is preliminary data.</text>
</comment>
<dbReference type="OrthoDB" id="72851at2759"/>
<dbReference type="InterPro" id="IPR029044">
    <property type="entry name" value="Nucleotide-diphossugar_trans"/>
</dbReference>
<evidence type="ECO:0000256" key="10">
    <source>
        <dbReference type="ARBA" id="ARBA00076024"/>
    </source>
</evidence>
<dbReference type="EMBL" id="CAJNOJ010000138">
    <property type="protein sequence ID" value="CAF1183650.1"/>
    <property type="molecule type" value="Genomic_DNA"/>
</dbReference>
<evidence type="ECO:0000313" key="14">
    <source>
        <dbReference type="Proteomes" id="UP000663852"/>
    </source>
</evidence>
<proteinExistence type="predicted"/>
<evidence type="ECO:0000256" key="2">
    <source>
        <dbReference type="ARBA" id="ARBA00022676"/>
    </source>
</evidence>
<evidence type="ECO:0000256" key="7">
    <source>
        <dbReference type="ARBA" id="ARBA00023136"/>
    </source>
</evidence>
<keyword evidence="12" id="KW-0732">Signal</keyword>
<evidence type="ECO:0000256" key="5">
    <source>
        <dbReference type="ARBA" id="ARBA00022989"/>
    </source>
</evidence>
<reference evidence="13" key="1">
    <citation type="submission" date="2021-02" db="EMBL/GenBank/DDBJ databases">
        <authorList>
            <person name="Nowell W R."/>
        </authorList>
    </citation>
    <scope>NUCLEOTIDE SEQUENCE</scope>
</reference>
<evidence type="ECO:0000313" key="13">
    <source>
        <dbReference type="EMBL" id="CAF1183650.1"/>
    </source>
</evidence>
<comment type="function">
    <text evidence="9">Probable mannan synthase which consists of a 4-beta-mannosyltransferase activity on mannan using GDP-mannose. The beta-1,4-mannan product is the backbone for galactomannan synthesis by galactomannan galactosyltransferase. Galactomannan is a noncellulosic polysaccharides of plant cell wall.</text>
</comment>
<dbReference type="Gene3D" id="3.90.550.10">
    <property type="entry name" value="Spore Coat Polysaccharide Biosynthesis Protein SpsA, Chain A"/>
    <property type="match status" value="1"/>
</dbReference>
<dbReference type="PROSITE" id="PS51257">
    <property type="entry name" value="PROKAR_LIPOPROTEIN"/>
    <property type="match status" value="1"/>
</dbReference>
<evidence type="ECO:0000256" key="11">
    <source>
        <dbReference type="SAM" id="Phobius"/>
    </source>
</evidence>
<protein>
    <recommendedName>
        <fullName evidence="10">Glucomannan synthase</fullName>
    </recommendedName>
</protein>
<dbReference type="PANTHER" id="PTHR32044:SF80">
    <property type="entry name" value="XYLOGLUCAN GLYCOSYLTRANSFERASE 2-RELATED"/>
    <property type="match status" value="1"/>
</dbReference>
<evidence type="ECO:0000256" key="12">
    <source>
        <dbReference type="SAM" id="SignalP"/>
    </source>
</evidence>
<dbReference type="GO" id="GO:0016757">
    <property type="term" value="F:glycosyltransferase activity"/>
    <property type="evidence" value="ECO:0007669"/>
    <property type="project" value="UniProtKB-KW"/>
</dbReference>
<feature type="transmembrane region" description="Helical" evidence="11">
    <location>
        <begin position="351"/>
        <end position="373"/>
    </location>
</feature>
<evidence type="ECO:0000256" key="9">
    <source>
        <dbReference type="ARBA" id="ARBA00056537"/>
    </source>
</evidence>
<keyword evidence="6" id="KW-0333">Golgi apparatus</keyword>
<evidence type="ECO:0000256" key="8">
    <source>
        <dbReference type="ARBA" id="ARBA00023316"/>
    </source>
</evidence>
<dbReference type="Proteomes" id="UP000663852">
    <property type="component" value="Unassembled WGS sequence"/>
</dbReference>
<accession>A0A814V7N9</accession>
<dbReference type="SUPFAM" id="SSF53448">
    <property type="entry name" value="Nucleotide-diphospho-sugar transferases"/>
    <property type="match status" value="1"/>
</dbReference>
<dbReference type="Pfam" id="PF13641">
    <property type="entry name" value="Glyco_tranf_2_3"/>
    <property type="match status" value="1"/>
</dbReference>
<name>A0A814V7N9_ADIRI</name>
<keyword evidence="4 11" id="KW-0812">Transmembrane</keyword>
<feature type="transmembrane region" description="Helical" evidence="11">
    <location>
        <begin position="507"/>
        <end position="524"/>
    </location>
</feature>
<dbReference type="FunFam" id="3.90.550.10:FF:000057">
    <property type="entry name" value="Glycosyltransferase-like protein, family 2"/>
    <property type="match status" value="1"/>
</dbReference>
<feature type="chain" id="PRO_5032356295" description="Glucomannan synthase" evidence="12">
    <location>
        <begin position="21"/>
        <end position="617"/>
    </location>
</feature>
<dbReference type="AlphaFoldDB" id="A0A814V7N9"/>
<feature type="transmembrane region" description="Helical" evidence="11">
    <location>
        <begin position="410"/>
        <end position="432"/>
    </location>
</feature>
<dbReference type="GO" id="GO:0071555">
    <property type="term" value="P:cell wall organization"/>
    <property type="evidence" value="ECO:0007669"/>
    <property type="project" value="UniProtKB-KW"/>
</dbReference>
<keyword evidence="7 11" id="KW-0472">Membrane</keyword>
<keyword evidence="5 11" id="KW-1133">Transmembrane helix</keyword>
<feature type="transmembrane region" description="Helical" evidence="11">
    <location>
        <begin position="385"/>
        <end position="404"/>
    </location>
</feature>
<dbReference type="GO" id="GO:0000139">
    <property type="term" value="C:Golgi membrane"/>
    <property type="evidence" value="ECO:0007669"/>
    <property type="project" value="UniProtKB-SubCell"/>
</dbReference>
<organism evidence="13 14">
    <name type="scientific">Adineta ricciae</name>
    <name type="common">Rotifer</name>
    <dbReference type="NCBI Taxonomy" id="249248"/>
    <lineage>
        <taxon>Eukaryota</taxon>
        <taxon>Metazoa</taxon>
        <taxon>Spiralia</taxon>
        <taxon>Gnathifera</taxon>
        <taxon>Rotifera</taxon>
        <taxon>Eurotatoria</taxon>
        <taxon>Bdelloidea</taxon>
        <taxon>Adinetida</taxon>
        <taxon>Adinetidae</taxon>
        <taxon>Adineta</taxon>
    </lineage>
</organism>
<comment type="subcellular location">
    <subcellularLocation>
        <location evidence="1">Golgi apparatus membrane</location>
        <topology evidence="1">Multi-pass membrane protein</topology>
    </subcellularLocation>
</comment>
<evidence type="ECO:0000256" key="1">
    <source>
        <dbReference type="ARBA" id="ARBA00004653"/>
    </source>
</evidence>
<gene>
    <name evidence="13" type="ORF">EDS130_LOCUS24392</name>
</gene>
<dbReference type="PANTHER" id="PTHR32044">
    <property type="entry name" value="GLUCOMANNAN 4-BETA-MANNOSYLTRANSFERASE 9"/>
    <property type="match status" value="1"/>
</dbReference>
<feature type="signal peptide" evidence="12">
    <location>
        <begin position="1"/>
        <end position="20"/>
    </location>
</feature>
<evidence type="ECO:0000256" key="4">
    <source>
        <dbReference type="ARBA" id="ARBA00022692"/>
    </source>
</evidence>
<keyword evidence="3" id="KW-0808">Transferase</keyword>
<keyword evidence="2" id="KW-0328">Glycosyltransferase</keyword>
<evidence type="ECO:0000256" key="6">
    <source>
        <dbReference type="ARBA" id="ARBA00023034"/>
    </source>
</evidence>
<evidence type="ECO:0000256" key="3">
    <source>
        <dbReference type="ARBA" id="ARBA00022679"/>
    </source>
</evidence>
<sequence length="617" mass="71515">MSRAMLATMIFTFLVLSCLSEQIAATSNGHIQRSPTILNLIERLSILLLIIQSSEDIEQIIYTILRLCLSSKTHPTLSSVISSLSGDNAYPIVAVQLPMMNEKEFCISMITCACNLEWPKDRLIIQVLDDSTDEIVMAMIDRCAQEWLDRGYRISVVRRKNRHGFKAGNLKNGLEKLPRCEFIALFDVDFLPQENFLIKTIPILLKDPKVAYAQARWTFTNGKESLLTHMQEIVLNHHHKCEQDVKYRMYSFFQFNGSACVWRTNAIYQCGGWHTDTLVEDLDISIRAFTNGWRSAYIVDVECLNELPPTLSAYLSQQYRWFSGPAQVFRKLFQTVCTTSHMDIYRKLHCLWMLLRPCLYITRFIVFLLNIAINACWRKTTRMNVFITFLPILLSSNVLLYTPGQIHLTLVYSLFCNAMLFHHAISAIAGFFNFGSARRWIVTPKFGTQPCYVRNTTIHYRNHYTHSTVSMKNALFSWRIIENIIMWQSSVCLAIHHKVSHLQIHKGFLAMMLYIIVFSCVALLNEQYLISMHLTSISTTYVSCSTDQELYFKTEIRSDLTSYEPFQTNLFSCGYNQSNHRPIFTKYNAYVKQYSSQAFNPLNTIQFSLLDYREHIS</sequence>
<keyword evidence="8" id="KW-0961">Cell wall biogenesis/degradation</keyword>